<dbReference type="Proteomes" id="UP000199580">
    <property type="component" value="Unassembled WGS sequence"/>
</dbReference>
<keyword evidence="1" id="KW-0472">Membrane</keyword>
<keyword evidence="3" id="KW-1185">Reference proteome</keyword>
<feature type="transmembrane region" description="Helical" evidence="1">
    <location>
        <begin position="35"/>
        <end position="54"/>
    </location>
</feature>
<evidence type="ECO:0000313" key="3">
    <source>
        <dbReference type="Proteomes" id="UP000199580"/>
    </source>
</evidence>
<keyword evidence="1" id="KW-0812">Transmembrane</keyword>
<dbReference type="AlphaFoldDB" id="A0A1G9BXW8"/>
<evidence type="ECO:0000313" key="2">
    <source>
        <dbReference type="EMBL" id="SDK44299.1"/>
    </source>
</evidence>
<reference evidence="2 3" key="1">
    <citation type="submission" date="2016-10" db="EMBL/GenBank/DDBJ databases">
        <authorList>
            <person name="de Groot N.N."/>
        </authorList>
    </citation>
    <scope>NUCLEOTIDE SEQUENCE [LARGE SCALE GENOMIC DNA]</scope>
    <source>
        <strain evidence="2 3">CGMCC 1.10076</strain>
    </source>
</reference>
<keyword evidence="1" id="KW-1133">Transmembrane helix</keyword>
<sequence>MHSIFVIAYFLELQNEIFVRLYFQNILKYVDYRVYLHFIVIFLHFLFARLKYYYTFDPEITPKSFNHAKNDL</sequence>
<organism evidence="2 3">
    <name type="scientific">Flavobacterium noncentrifugens</name>
    <dbReference type="NCBI Taxonomy" id="1128970"/>
    <lineage>
        <taxon>Bacteria</taxon>
        <taxon>Pseudomonadati</taxon>
        <taxon>Bacteroidota</taxon>
        <taxon>Flavobacteriia</taxon>
        <taxon>Flavobacteriales</taxon>
        <taxon>Flavobacteriaceae</taxon>
        <taxon>Flavobacterium</taxon>
    </lineage>
</organism>
<dbReference type="STRING" id="1128970.SAMN04487935_3396"/>
<proteinExistence type="predicted"/>
<name>A0A1G9BXW8_9FLAO</name>
<evidence type="ECO:0000256" key="1">
    <source>
        <dbReference type="SAM" id="Phobius"/>
    </source>
</evidence>
<dbReference type="EMBL" id="FNEZ01000006">
    <property type="protein sequence ID" value="SDK44299.1"/>
    <property type="molecule type" value="Genomic_DNA"/>
</dbReference>
<gene>
    <name evidence="2" type="ORF">SAMN04487935_3396</name>
</gene>
<protein>
    <submittedName>
        <fullName evidence="2">Uncharacterized protein</fullName>
    </submittedName>
</protein>
<accession>A0A1G9BXW8</accession>